<dbReference type="Proteomes" id="UP001085076">
    <property type="component" value="Miscellaneous, Linkage group lg04"/>
</dbReference>
<reference evidence="3" key="1">
    <citation type="submission" date="2021-03" db="EMBL/GenBank/DDBJ databases">
        <authorList>
            <person name="Li Z."/>
            <person name="Yang C."/>
        </authorList>
    </citation>
    <scope>NUCLEOTIDE SEQUENCE</scope>
    <source>
        <strain evidence="3">Dzin_1.0</strain>
        <tissue evidence="3">Leaf</tissue>
    </source>
</reference>
<evidence type="ECO:0000256" key="1">
    <source>
        <dbReference type="SAM" id="MobiDB-lite"/>
    </source>
</evidence>
<dbReference type="Pfam" id="PF02201">
    <property type="entry name" value="SWIB"/>
    <property type="match status" value="1"/>
</dbReference>
<dbReference type="InterPro" id="IPR019835">
    <property type="entry name" value="SWIB_domain"/>
</dbReference>
<proteinExistence type="predicted"/>
<dbReference type="InterPro" id="IPR036885">
    <property type="entry name" value="SWIB_MDM2_dom_sf"/>
</dbReference>
<gene>
    <name evidence="3" type="ORF">J5N97_015705</name>
</gene>
<reference evidence="3" key="2">
    <citation type="journal article" date="2022" name="Hortic Res">
        <title>The genome of Dioscorea zingiberensis sheds light on the biosynthesis, origin and evolution of the medicinally important diosgenin saponins.</title>
        <authorList>
            <person name="Li Y."/>
            <person name="Tan C."/>
            <person name="Li Z."/>
            <person name="Guo J."/>
            <person name="Li S."/>
            <person name="Chen X."/>
            <person name="Wang C."/>
            <person name="Dai X."/>
            <person name="Yang H."/>
            <person name="Song W."/>
            <person name="Hou L."/>
            <person name="Xu J."/>
            <person name="Tong Z."/>
            <person name="Xu A."/>
            <person name="Yuan X."/>
            <person name="Wang W."/>
            <person name="Yang Q."/>
            <person name="Chen L."/>
            <person name="Sun Z."/>
            <person name="Wang K."/>
            <person name="Pan B."/>
            <person name="Chen J."/>
            <person name="Bao Y."/>
            <person name="Liu F."/>
            <person name="Qi X."/>
            <person name="Gang D.R."/>
            <person name="Wen J."/>
            <person name="Li J."/>
        </authorList>
    </citation>
    <scope>NUCLEOTIDE SEQUENCE</scope>
    <source>
        <strain evidence="3">Dzin_1.0</strain>
    </source>
</reference>
<sequence>MAASISAACCSAFAPADLAVTRKHISMLTISLPWRIQTPPPLRAVKAASKPPAAPEKKREPRGITKPRPISPELQALLGVKEIPRTQALKQIWAYIKENNLQDPDNKKIIICDEKLKNIFAGKDRVGFLEISGLLNPHFAK</sequence>
<protein>
    <recommendedName>
        <fullName evidence="2">DM2 domain-containing protein</fullName>
    </recommendedName>
</protein>
<evidence type="ECO:0000259" key="2">
    <source>
        <dbReference type="PROSITE" id="PS51925"/>
    </source>
</evidence>
<dbReference type="SMART" id="SM00151">
    <property type="entry name" value="SWIB"/>
    <property type="match status" value="1"/>
</dbReference>
<feature type="domain" description="DM2" evidence="2">
    <location>
        <begin position="63"/>
        <end position="141"/>
    </location>
</feature>
<dbReference type="SUPFAM" id="SSF47592">
    <property type="entry name" value="SWIB/MDM2 domain"/>
    <property type="match status" value="1"/>
</dbReference>
<dbReference type="PANTHER" id="PTHR13844">
    <property type="entry name" value="SWI/SNF-RELATED MATRIX-ASSOCIATED ACTIN-DEPENDENT REGULATOR OF CHROMATIN SUBFAMILY D"/>
    <property type="match status" value="1"/>
</dbReference>
<dbReference type="CDD" id="cd10567">
    <property type="entry name" value="SWIB-MDM2_like"/>
    <property type="match status" value="1"/>
</dbReference>
<comment type="caution">
    <text evidence="3">The sequence shown here is derived from an EMBL/GenBank/DDBJ whole genome shotgun (WGS) entry which is preliminary data.</text>
</comment>
<dbReference type="PROSITE" id="PS51925">
    <property type="entry name" value="SWIB_MDM2"/>
    <property type="match status" value="1"/>
</dbReference>
<dbReference type="EMBL" id="JAGGNH010000004">
    <property type="protein sequence ID" value="KAJ0973740.1"/>
    <property type="molecule type" value="Genomic_DNA"/>
</dbReference>
<feature type="region of interest" description="Disordered" evidence="1">
    <location>
        <begin position="44"/>
        <end position="69"/>
    </location>
</feature>
<evidence type="ECO:0000313" key="3">
    <source>
        <dbReference type="EMBL" id="KAJ0973740.1"/>
    </source>
</evidence>
<evidence type="ECO:0000313" key="4">
    <source>
        <dbReference type="Proteomes" id="UP001085076"/>
    </source>
</evidence>
<dbReference type="Gene3D" id="1.10.245.10">
    <property type="entry name" value="SWIB/MDM2 domain"/>
    <property type="match status" value="1"/>
</dbReference>
<dbReference type="OrthoDB" id="10251073at2759"/>
<keyword evidence="4" id="KW-1185">Reference proteome</keyword>
<organism evidence="3 4">
    <name type="scientific">Dioscorea zingiberensis</name>
    <dbReference type="NCBI Taxonomy" id="325984"/>
    <lineage>
        <taxon>Eukaryota</taxon>
        <taxon>Viridiplantae</taxon>
        <taxon>Streptophyta</taxon>
        <taxon>Embryophyta</taxon>
        <taxon>Tracheophyta</taxon>
        <taxon>Spermatophyta</taxon>
        <taxon>Magnoliopsida</taxon>
        <taxon>Liliopsida</taxon>
        <taxon>Dioscoreales</taxon>
        <taxon>Dioscoreaceae</taxon>
        <taxon>Dioscorea</taxon>
    </lineage>
</organism>
<name>A0A9D5HEU4_9LILI</name>
<accession>A0A9D5HEU4</accession>
<dbReference type="InterPro" id="IPR003121">
    <property type="entry name" value="SWIB_MDM2_domain"/>
</dbReference>
<dbReference type="AlphaFoldDB" id="A0A9D5HEU4"/>